<reference evidence="3 4" key="1">
    <citation type="submission" date="2024-04" db="EMBL/GenBank/DDBJ databases">
        <title>Tritrichomonas musculus Genome.</title>
        <authorList>
            <person name="Alves-Ferreira E."/>
            <person name="Grigg M."/>
            <person name="Lorenzi H."/>
            <person name="Galac M."/>
        </authorList>
    </citation>
    <scope>NUCLEOTIDE SEQUENCE [LARGE SCALE GENOMIC DNA]</scope>
    <source>
        <strain evidence="3 4">EAF2021</strain>
    </source>
</reference>
<name>A0ABR2KAX7_9EUKA</name>
<dbReference type="EMBL" id="JAPFFF010000006">
    <property type="protein sequence ID" value="KAK8888003.1"/>
    <property type="molecule type" value="Genomic_DNA"/>
</dbReference>
<protein>
    <recommendedName>
        <fullName evidence="5">SAP domain-containing protein</fullName>
    </recommendedName>
</protein>
<feature type="compositionally biased region" description="Low complexity" evidence="1">
    <location>
        <begin position="54"/>
        <end position="73"/>
    </location>
</feature>
<evidence type="ECO:0000313" key="3">
    <source>
        <dbReference type="EMBL" id="KAK8888003.1"/>
    </source>
</evidence>
<accession>A0ABR2KAX7</accession>
<keyword evidence="2" id="KW-0472">Membrane</keyword>
<keyword evidence="2" id="KW-1133">Transmembrane helix</keyword>
<evidence type="ECO:0008006" key="5">
    <source>
        <dbReference type="Google" id="ProtNLM"/>
    </source>
</evidence>
<proteinExistence type="predicted"/>
<comment type="caution">
    <text evidence="3">The sequence shown here is derived from an EMBL/GenBank/DDBJ whole genome shotgun (WGS) entry which is preliminary data.</text>
</comment>
<feature type="compositionally biased region" description="Basic residues" evidence="1">
    <location>
        <begin position="93"/>
        <end position="107"/>
    </location>
</feature>
<gene>
    <name evidence="3" type="ORF">M9Y10_039063</name>
</gene>
<keyword evidence="2" id="KW-0812">Transmembrane</keyword>
<evidence type="ECO:0000313" key="4">
    <source>
        <dbReference type="Proteomes" id="UP001470230"/>
    </source>
</evidence>
<dbReference type="Proteomes" id="UP001470230">
    <property type="component" value="Unassembled WGS sequence"/>
</dbReference>
<feature type="compositionally biased region" description="Polar residues" evidence="1">
    <location>
        <begin position="80"/>
        <end position="90"/>
    </location>
</feature>
<feature type="transmembrane region" description="Helical" evidence="2">
    <location>
        <begin position="133"/>
        <end position="153"/>
    </location>
</feature>
<sequence>MSFNWNDIEGHSLNKLKDQCKALDLQIDNQSTKREIVQILKNYRNQMNLNKVKSSPLANNSQSSSGYSSRNVSPIHSRMTPISTTKPSYLSSSRKHSSSKHSSHKAPRTMSPSIRNTSVSTQKSSNNHSCTSLILKILLIFVILCVLIFCLSLL</sequence>
<keyword evidence="4" id="KW-1185">Reference proteome</keyword>
<feature type="region of interest" description="Disordered" evidence="1">
    <location>
        <begin position="51"/>
        <end position="126"/>
    </location>
</feature>
<evidence type="ECO:0000256" key="1">
    <source>
        <dbReference type="SAM" id="MobiDB-lite"/>
    </source>
</evidence>
<feature type="compositionally biased region" description="Polar residues" evidence="1">
    <location>
        <begin position="110"/>
        <end position="126"/>
    </location>
</feature>
<organism evidence="3 4">
    <name type="scientific">Tritrichomonas musculus</name>
    <dbReference type="NCBI Taxonomy" id="1915356"/>
    <lineage>
        <taxon>Eukaryota</taxon>
        <taxon>Metamonada</taxon>
        <taxon>Parabasalia</taxon>
        <taxon>Tritrichomonadida</taxon>
        <taxon>Tritrichomonadidae</taxon>
        <taxon>Tritrichomonas</taxon>
    </lineage>
</organism>
<evidence type="ECO:0000256" key="2">
    <source>
        <dbReference type="SAM" id="Phobius"/>
    </source>
</evidence>